<dbReference type="PANTHER" id="PTHR12190:SF1">
    <property type="entry name" value="DBIRD COMPLEX SUBUNIT ZNF326"/>
    <property type="match status" value="1"/>
</dbReference>
<gene>
    <name evidence="15" type="primary">ZNF326</name>
    <name evidence="15" type="ORF">AOXY_G13624</name>
</gene>
<reference evidence="15" key="1">
    <citation type="submission" date="2022-02" db="EMBL/GenBank/DDBJ databases">
        <title>Atlantic sturgeon de novo genome assembly.</title>
        <authorList>
            <person name="Stock M."/>
            <person name="Klopp C."/>
            <person name="Guiguen Y."/>
            <person name="Cabau C."/>
            <person name="Parinello H."/>
            <person name="Santidrian Yebra-Pimentel E."/>
            <person name="Kuhl H."/>
            <person name="Dirks R.P."/>
            <person name="Guessner J."/>
            <person name="Wuertz S."/>
            <person name="Du K."/>
            <person name="Schartl M."/>
        </authorList>
    </citation>
    <scope>NUCLEOTIDE SEQUENCE</scope>
    <source>
        <strain evidence="15">STURGEONOMICS-FGT-2020</strain>
        <tissue evidence="15">Whole blood</tissue>
    </source>
</reference>
<evidence type="ECO:0000256" key="12">
    <source>
        <dbReference type="PROSITE-ProRule" id="PRU01140"/>
    </source>
</evidence>
<sequence length="588" mass="65698">MFSSSEMNRDYSNGTFGGQAPRTIGSYLSSERVTFGGPTERSFGSYGLSEQGNSGGPSQRSFGSYGLSEQGNSCGPSQRSFGSYGFSEQGNSGGPSQRSFGSYGLSEQGHSSGPSQRSFGSYGLSEQGNAGGPSQRLFDSYNSSELRNSGGATLRTTLHSYDSDQGNAGRPTQRFLSSYSLSELENAERFGRNKSYRSGSDNGGFGGFDSEYDDSFQNNLDSQGVAGSLSRIDNGRSNLEPSYPRSDSRAGFRDEGRGGYSSYSTFSSPHMKPAPVGFRGRESRSYGLGGPTAFRGRGQMGDFSTPRPGVYQDQMTIRGVKREINAPYRPSTFNKKQKLTKPFVPFIKKPGNSDSANKEEEKRKLETRLEAKRDKQRRRREKYNYKCGGQRVVYTCSFCKFLTSEEKEIEDHLEGSYHRESLENIRKDANLDEVVIRFLHESIVHKFKRNLKHKLQWLATDPQQTPVQTQKQVMKDVTEDDYMRRATMFHCIACDTYIPATKLSAQDHLKSTIHVTKKVEYKEQLKRERVLMATSLLNNPTVKERYERFVKGENPFEITEDGAQNNDAELNRPTDDQAAAAETVTEMN</sequence>
<dbReference type="AlphaFoldDB" id="A0AAD8D8H6"/>
<feature type="region of interest" description="Disordered" evidence="13">
    <location>
        <begin position="1"/>
        <end position="286"/>
    </location>
</feature>
<keyword evidence="4" id="KW-0677">Repeat</keyword>
<evidence type="ECO:0000313" key="15">
    <source>
        <dbReference type="EMBL" id="KAK1165158.1"/>
    </source>
</evidence>
<dbReference type="PANTHER" id="PTHR12190">
    <property type="entry name" value="A-KINASE ANCHOR PROTEIN AKAP 8"/>
    <property type="match status" value="1"/>
</dbReference>
<evidence type="ECO:0000256" key="5">
    <source>
        <dbReference type="ARBA" id="ARBA00022771"/>
    </source>
</evidence>
<evidence type="ECO:0000256" key="3">
    <source>
        <dbReference type="ARBA" id="ARBA00022723"/>
    </source>
</evidence>
<evidence type="ECO:0000256" key="2">
    <source>
        <dbReference type="ARBA" id="ARBA00022664"/>
    </source>
</evidence>
<name>A0AAD8D8H6_ACIOX</name>
<dbReference type="GO" id="GO:0006397">
    <property type="term" value="P:mRNA processing"/>
    <property type="evidence" value="ECO:0007669"/>
    <property type="project" value="UniProtKB-KW"/>
</dbReference>
<dbReference type="GO" id="GO:0008270">
    <property type="term" value="F:zinc ion binding"/>
    <property type="evidence" value="ECO:0007669"/>
    <property type="project" value="UniProtKB-KW"/>
</dbReference>
<protein>
    <recommendedName>
        <fullName evidence="10">DBIRD complex subunit ZNF326</fullName>
    </recommendedName>
    <alternativeName>
        <fullName evidence="11">Zinc finger protein 326</fullName>
    </alternativeName>
</protein>
<proteinExistence type="inferred from homology"/>
<organism evidence="15 16">
    <name type="scientific">Acipenser oxyrinchus oxyrinchus</name>
    <dbReference type="NCBI Taxonomy" id="40147"/>
    <lineage>
        <taxon>Eukaryota</taxon>
        <taxon>Metazoa</taxon>
        <taxon>Chordata</taxon>
        <taxon>Craniata</taxon>
        <taxon>Vertebrata</taxon>
        <taxon>Euteleostomi</taxon>
        <taxon>Actinopterygii</taxon>
        <taxon>Chondrostei</taxon>
        <taxon>Acipenseriformes</taxon>
        <taxon>Acipenseridae</taxon>
        <taxon>Acipenser</taxon>
    </lineage>
</organism>
<keyword evidence="16" id="KW-1185">Reference proteome</keyword>
<feature type="region of interest" description="Disordered" evidence="13">
    <location>
        <begin position="344"/>
        <end position="379"/>
    </location>
</feature>
<keyword evidence="6" id="KW-0862">Zinc</keyword>
<feature type="compositionally biased region" description="Polar residues" evidence="13">
    <location>
        <begin position="1"/>
        <end position="14"/>
    </location>
</feature>
<dbReference type="GO" id="GO:0003677">
    <property type="term" value="F:DNA binding"/>
    <property type="evidence" value="ECO:0007669"/>
    <property type="project" value="UniProtKB-KW"/>
</dbReference>
<feature type="domain" description="C2H2 AKAP95-type" evidence="14">
    <location>
        <begin position="396"/>
        <end position="418"/>
    </location>
</feature>
<evidence type="ECO:0000256" key="7">
    <source>
        <dbReference type="ARBA" id="ARBA00023125"/>
    </source>
</evidence>
<dbReference type="Pfam" id="PF04988">
    <property type="entry name" value="AKAP95"/>
    <property type="match status" value="1"/>
</dbReference>
<evidence type="ECO:0000259" key="14">
    <source>
        <dbReference type="PROSITE" id="PS51799"/>
    </source>
</evidence>
<keyword evidence="5 12" id="KW-0863">Zinc-finger</keyword>
<comment type="caution">
    <text evidence="15">The sequence shown here is derived from an EMBL/GenBank/DDBJ whole genome shotgun (WGS) entry which is preliminary data.</text>
</comment>
<dbReference type="PROSITE" id="PS51799">
    <property type="entry name" value="ZF_C2H2_AKAP95"/>
    <property type="match status" value="1"/>
</dbReference>
<dbReference type="EMBL" id="JAGXEW010000012">
    <property type="protein sequence ID" value="KAK1165158.1"/>
    <property type="molecule type" value="Genomic_DNA"/>
</dbReference>
<dbReference type="InterPro" id="IPR007071">
    <property type="entry name" value="AKAP95"/>
</dbReference>
<evidence type="ECO:0000256" key="13">
    <source>
        <dbReference type="SAM" id="MobiDB-lite"/>
    </source>
</evidence>
<evidence type="ECO:0000256" key="1">
    <source>
        <dbReference type="ARBA" id="ARBA00004123"/>
    </source>
</evidence>
<feature type="compositionally biased region" description="Polar residues" evidence="13">
    <location>
        <begin position="174"/>
        <end position="183"/>
    </location>
</feature>
<dbReference type="GO" id="GO:0008380">
    <property type="term" value="P:RNA splicing"/>
    <property type="evidence" value="ECO:0007669"/>
    <property type="project" value="UniProtKB-KW"/>
</dbReference>
<evidence type="ECO:0000256" key="9">
    <source>
        <dbReference type="ARBA" id="ARBA00023242"/>
    </source>
</evidence>
<evidence type="ECO:0000313" key="16">
    <source>
        <dbReference type="Proteomes" id="UP001230051"/>
    </source>
</evidence>
<comment type="similarity">
    <text evidence="12">Belongs to the AKAP95 family.</text>
</comment>
<keyword evidence="8" id="KW-0508">mRNA splicing</keyword>
<feature type="compositionally biased region" description="Basic and acidic residues" evidence="13">
    <location>
        <begin position="246"/>
        <end position="257"/>
    </location>
</feature>
<keyword evidence="9" id="KW-0539">Nucleus</keyword>
<evidence type="ECO:0000256" key="6">
    <source>
        <dbReference type="ARBA" id="ARBA00022833"/>
    </source>
</evidence>
<dbReference type="GO" id="GO:0044609">
    <property type="term" value="C:DBIRD complex"/>
    <property type="evidence" value="ECO:0007669"/>
    <property type="project" value="TreeGrafter"/>
</dbReference>
<keyword evidence="3" id="KW-0479">Metal-binding</keyword>
<keyword evidence="2" id="KW-0507">mRNA processing</keyword>
<evidence type="ECO:0000256" key="10">
    <source>
        <dbReference type="ARBA" id="ARBA00040207"/>
    </source>
</evidence>
<evidence type="ECO:0000256" key="11">
    <source>
        <dbReference type="ARBA" id="ARBA00043254"/>
    </source>
</evidence>
<dbReference type="InterPro" id="IPR034736">
    <property type="entry name" value="ZF_C2H2_AKAP95"/>
</dbReference>
<comment type="subcellular location">
    <subcellularLocation>
        <location evidence="1">Nucleus</location>
    </subcellularLocation>
</comment>
<feature type="compositionally biased region" description="Basic and acidic residues" evidence="13">
    <location>
        <begin position="356"/>
        <end position="373"/>
    </location>
</feature>
<dbReference type="GO" id="GO:0032784">
    <property type="term" value="P:regulation of DNA-templated transcription elongation"/>
    <property type="evidence" value="ECO:0007669"/>
    <property type="project" value="TreeGrafter"/>
</dbReference>
<feature type="compositionally biased region" description="Polar residues" evidence="13">
    <location>
        <begin position="140"/>
        <end position="166"/>
    </location>
</feature>
<evidence type="ECO:0000256" key="4">
    <source>
        <dbReference type="ARBA" id="ARBA00022737"/>
    </source>
</evidence>
<dbReference type="GO" id="GO:0005634">
    <property type="term" value="C:nucleus"/>
    <property type="evidence" value="ECO:0007669"/>
    <property type="project" value="UniProtKB-SubCell"/>
</dbReference>
<keyword evidence="7" id="KW-0238">DNA-binding</keyword>
<evidence type="ECO:0000256" key="8">
    <source>
        <dbReference type="ARBA" id="ARBA00023187"/>
    </source>
</evidence>
<feature type="compositionally biased region" description="Polar residues" evidence="13">
    <location>
        <begin position="48"/>
        <end position="100"/>
    </location>
</feature>
<feature type="compositionally biased region" description="Polar residues" evidence="13">
    <location>
        <begin position="108"/>
        <end position="128"/>
    </location>
</feature>
<feature type="region of interest" description="Disordered" evidence="13">
    <location>
        <begin position="291"/>
        <end position="310"/>
    </location>
</feature>
<accession>A0AAD8D8H6</accession>
<dbReference type="Proteomes" id="UP001230051">
    <property type="component" value="Unassembled WGS sequence"/>
</dbReference>